<evidence type="ECO:0000313" key="1">
    <source>
        <dbReference type="EMBL" id="AQK93182.1"/>
    </source>
</evidence>
<accession>A0A1D6FNE9</accession>
<dbReference type="EMBL" id="CM000784">
    <property type="protein sequence ID" value="AQK93182.1"/>
    <property type="molecule type" value="Genomic_DNA"/>
</dbReference>
<dbReference type="PaxDb" id="4577-GRMZM2G532939_P01"/>
<gene>
    <name evidence="1" type="ORF">ZEAMMB73_Zm00001d009981</name>
</gene>
<dbReference type="InParanoid" id="A0A1D6FNE9"/>
<dbReference type="AlphaFoldDB" id="A0A1D6FNE9"/>
<protein>
    <submittedName>
        <fullName evidence="1">Uncharacterized protein</fullName>
    </submittedName>
</protein>
<organism evidence="1">
    <name type="scientific">Zea mays</name>
    <name type="common">Maize</name>
    <dbReference type="NCBI Taxonomy" id="4577"/>
    <lineage>
        <taxon>Eukaryota</taxon>
        <taxon>Viridiplantae</taxon>
        <taxon>Streptophyta</taxon>
        <taxon>Embryophyta</taxon>
        <taxon>Tracheophyta</taxon>
        <taxon>Spermatophyta</taxon>
        <taxon>Magnoliopsida</taxon>
        <taxon>Liliopsida</taxon>
        <taxon>Poales</taxon>
        <taxon>Poaceae</taxon>
        <taxon>PACMAD clade</taxon>
        <taxon>Panicoideae</taxon>
        <taxon>Andropogonodae</taxon>
        <taxon>Andropogoneae</taxon>
        <taxon>Tripsacinae</taxon>
        <taxon>Zea</taxon>
    </lineage>
</organism>
<sequence>MAVAQRLTVLELHHCCCPTPRDTSRLDLSSLRAGSPAEFAVEHRRGRLFLPCVVARGRATQRPGGSLPLRGARLKIP</sequence>
<proteinExistence type="predicted"/>
<name>A0A1D6FNE9_MAIZE</name>
<reference evidence="1" key="1">
    <citation type="submission" date="2015-12" db="EMBL/GenBank/DDBJ databases">
        <title>Update maize B73 reference genome by single molecule sequencing technologies.</title>
        <authorList>
            <consortium name="Maize Genome Sequencing Project"/>
            <person name="Ware D."/>
        </authorList>
    </citation>
    <scope>NUCLEOTIDE SEQUENCE</scope>
    <source>
        <tissue evidence="1">Seedling</tissue>
    </source>
</reference>